<comment type="caution">
    <text evidence="1">The sequence shown here is derived from an EMBL/GenBank/DDBJ whole genome shotgun (WGS) entry which is preliminary data.</text>
</comment>
<sequence>MSVKNFVNYFVEESLRKMSLADIYDSDINKTCHEINSEPVDITPKAFLNNKIPFQYKNPKIINAYPSKSDSEKYLEKAEQLVEALHCINRQAVFEIKGNKKNITCSFYAEQDDIEAISSSIVNFYPKTITDNNLIENITENLFVYDFLPNAPFFKPLTTYHDFIISPLNMVPNLLLNLDENSIGVYQVIFKPLPGIVHKMVDEAIDCEWKATKGADNTTPSIESSAVNKKIEYKSPDFRSYFSVCVRIILPTDQLKNQVKAFISNYTYGSKAFKIIENESYGKEQILNMLNKRVSYHSGFLLNAHELTSLMHIPFQILKNKEFDDIFTSAPVGDKPLITPEYTDIVIGEWSCGAYVKEIHIPIQRDIPNIHVIGLPRSGKSTLLNHIAIEKFKKGEAVFVLDHHGDLIETIKKNIPKELIGKVIVIDFGLKDLTPQITIRGNVDITNPSRVSDDLSYSMKDVSTSRDKSWFGPRMAYSFSCLFFLYSILPDLNLTDIRLLVSPSKKGKNLRTKIKNRVKHPIVNDFLEEIDSTPFESLLPVVTRLSQLLLDEKSLRLFTIDTNKIAISDILENRKLCLINLACGIIGKQRSSILSGLMDSLITNNAFARASVPYEKRTPCLIIKDEFHLGPMDLDNQFTGIPKYNFSIVVAHQYVTQVEQRDIDVLATAGTKIIFKLGQKDAEFFARNLNDISPYEITSLKPFEAIVKIEDEVVKINTPKPIQREEDFSEEIMRYCITNYYIRHSEDKVENKKELLIDEI</sequence>
<name>A0A3A4R627_9BACT</name>
<dbReference type="Gene3D" id="3.40.50.300">
    <property type="entry name" value="P-loop containing nucleotide triphosphate hydrolases"/>
    <property type="match status" value="2"/>
</dbReference>
<reference evidence="1 2" key="1">
    <citation type="journal article" date="2017" name="ISME J.">
        <title>Energy and carbon metabolisms in a deep terrestrial subsurface fluid microbial community.</title>
        <authorList>
            <person name="Momper L."/>
            <person name="Jungbluth S.P."/>
            <person name="Lee M.D."/>
            <person name="Amend J.P."/>
        </authorList>
    </citation>
    <scope>NUCLEOTIDE SEQUENCE [LARGE SCALE GENOMIC DNA]</scope>
    <source>
        <strain evidence="1">SURF_26</strain>
    </source>
</reference>
<dbReference type="Proteomes" id="UP000266426">
    <property type="component" value="Unassembled WGS sequence"/>
</dbReference>
<gene>
    <name evidence="1" type="ORF">C4541_04875</name>
</gene>
<accession>A0A3A4R627</accession>
<dbReference type="InterPro" id="IPR027417">
    <property type="entry name" value="P-loop_NTPase"/>
</dbReference>
<dbReference type="AlphaFoldDB" id="A0A3A4R627"/>
<protein>
    <submittedName>
        <fullName evidence="1">Uncharacterized protein</fullName>
    </submittedName>
</protein>
<dbReference type="SUPFAM" id="SSF52540">
    <property type="entry name" value="P-loop containing nucleoside triphosphate hydrolases"/>
    <property type="match status" value="1"/>
</dbReference>
<evidence type="ECO:0000313" key="2">
    <source>
        <dbReference type="Proteomes" id="UP000266426"/>
    </source>
</evidence>
<proteinExistence type="predicted"/>
<dbReference type="EMBL" id="QZJZ01000035">
    <property type="protein sequence ID" value="RJP60103.1"/>
    <property type="molecule type" value="Genomic_DNA"/>
</dbReference>
<evidence type="ECO:0000313" key="1">
    <source>
        <dbReference type="EMBL" id="RJP60103.1"/>
    </source>
</evidence>
<organism evidence="1 2">
    <name type="scientific">Candidatus Auribacter fodinae</name>
    <dbReference type="NCBI Taxonomy" id="2093366"/>
    <lineage>
        <taxon>Bacteria</taxon>
        <taxon>Pseudomonadati</taxon>
        <taxon>Candidatus Auribacterota</taxon>
        <taxon>Candidatus Auribacteria</taxon>
        <taxon>Candidatus Auribacterales</taxon>
        <taxon>Candidatus Auribacteraceae</taxon>
        <taxon>Candidatus Auribacter</taxon>
    </lineage>
</organism>